<feature type="domain" description="Glycosyltransferase subfamily 4-like N-terminal" evidence="1">
    <location>
        <begin position="2"/>
        <end position="140"/>
    </location>
</feature>
<proteinExistence type="predicted"/>
<dbReference type="Pfam" id="PF13477">
    <property type="entry name" value="Glyco_trans_4_2"/>
    <property type="match status" value="1"/>
</dbReference>
<evidence type="ECO:0000313" key="2">
    <source>
        <dbReference type="EMBL" id="NML46556.1"/>
    </source>
</evidence>
<protein>
    <submittedName>
        <fullName evidence="2">Glycosyltransferase family 4 protein</fullName>
    </submittedName>
</protein>
<dbReference type="SUPFAM" id="SSF53756">
    <property type="entry name" value="UDP-Glycosyltransferase/glycogen phosphorylase"/>
    <property type="match status" value="1"/>
</dbReference>
<dbReference type="Pfam" id="PF13692">
    <property type="entry name" value="Glyco_trans_1_4"/>
    <property type="match status" value="1"/>
</dbReference>
<sequence>MRIALFANTDWFMFNFNKSLAQALRAKGNEVILISPPGPYGEKLRQLGFRWVPAPMVRRSLNPLRELALIIWLARLLKRERVQLLHGFTIKCAVYGSIAARFSGVDAQVNAVAGMGYVFTSNSVRARILRPLVRALLKFALIAPNSRLILLNQDDQRMFLDFGLADSNSIRVLPGAGINCQRFAPPRLRSSNSRFRVLLPARMLWDKGIAEYVAAAGLVRGMGRTDIEFLLAGAPDTGNPAAVPEALLREWTESGVVCWLGHTDDMPALFASVDAVVLPSYREGLPTGLTEAAACELPIITTDVPGCREVVSDGVDGLLIPVKDPEAIARAVVRLRDDADLRTRLAKSARQKAVALYDESVVIDKTLGIYGELFREQIA</sequence>
<keyword evidence="3" id="KW-1185">Reference proteome</keyword>
<dbReference type="CDD" id="cd03808">
    <property type="entry name" value="GT4_CapM-like"/>
    <property type="match status" value="1"/>
</dbReference>
<organism evidence="2 3">
    <name type="scientific">Ramlibacter agri</name>
    <dbReference type="NCBI Taxonomy" id="2728837"/>
    <lineage>
        <taxon>Bacteria</taxon>
        <taxon>Pseudomonadati</taxon>
        <taxon>Pseudomonadota</taxon>
        <taxon>Betaproteobacteria</taxon>
        <taxon>Burkholderiales</taxon>
        <taxon>Comamonadaceae</taxon>
        <taxon>Ramlibacter</taxon>
    </lineage>
</organism>
<dbReference type="PANTHER" id="PTHR12526:SF638">
    <property type="entry name" value="SPORE COAT PROTEIN SA"/>
    <property type="match status" value="1"/>
</dbReference>
<dbReference type="EMBL" id="JABBFX010000002">
    <property type="protein sequence ID" value="NML46556.1"/>
    <property type="molecule type" value="Genomic_DNA"/>
</dbReference>
<evidence type="ECO:0000259" key="1">
    <source>
        <dbReference type="Pfam" id="PF13477"/>
    </source>
</evidence>
<dbReference type="RefSeq" id="WP_169420815.1">
    <property type="nucleotide sequence ID" value="NZ_JABBFX010000002.1"/>
</dbReference>
<evidence type="ECO:0000313" key="3">
    <source>
        <dbReference type="Proteomes" id="UP000541185"/>
    </source>
</evidence>
<dbReference type="Gene3D" id="3.40.50.2000">
    <property type="entry name" value="Glycogen Phosphorylase B"/>
    <property type="match status" value="2"/>
</dbReference>
<accession>A0A848H6G2</accession>
<keyword evidence="2" id="KW-0808">Transferase</keyword>
<name>A0A848H6G2_9BURK</name>
<dbReference type="AlphaFoldDB" id="A0A848H6G2"/>
<dbReference type="Proteomes" id="UP000541185">
    <property type="component" value="Unassembled WGS sequence"/>
</dbReference>
<dbReference type="InterPro" id="IPR028098">
    <property type="entry name" value="Glyco_trans_4-like_N"/>
</dbReference>
<dbReference type="PANTHER" id="PTHR12526">
    <property type="entry name" value="GLYCOSYLTRANSFERASE"/>
    <property type="match status" value="1"/>
</dbReference>
<gene>
    <name evidence="2" type="ORF">HHL11_22610</name>
</gene>
<dbReference type="GO" id="GO:0016757">
    <property type="term" value="F:glycosyltransferase activity"/>
    <property type="evidence" value="ECO:0007669"/>
    <property type="project" value="UniProtKB-ARBA"/>
</dbReference>
<reference evidence="2 3" key="1">
    <citation type="submission" date="2020-04" db="EMBL/GenBank/DDBJ databases">
        <title>Ramlibacter sp. G-1-2-2 isolated from soil.</title>
        <authorList>
            <person name="Dahal R.H."/>
        </authorList>
    </citation>
    <scope>NUCLEOTIDE SEQUENCE [LARGE SCALE GENOMIC DNA]</scope>
    <source>
        <strain evidence="2 3">G-1-2-2</strain>
    </source>
</reference>
<comment type="caution">
    <text evidence="2">The sequence shown here is derived from an EMBL/GenBank/DDBJ whole genome shotgun (WGS) entry which is preliminary data.</text>
</comment>